<comment type="caution">
    <text evidence="1">The sequence shown here is derived from an EMBL/GenBank/DDBJ whole genome shotgun (WGS) entry which is preliminary data.</text>
</comment>
<proteinExistence type="predicted"/>
<protein>
    <submittedName>
        <fullName evidence="1">Glycerophosphoinositol transporter 1</fullName>
    </submittedName>
</protein>
<keyword evidence="2" id="KW-1185">Reference proteome</keyword>
<name>A0ACA9YFA4_9ASCO</name>
<evidence type="ECO:0000313" key="2">
    <source>
        <dbReference type="Proteomes" id="UP001152531"/>
    </source>
</evidence>
<reference evidence="1" key="1">
    <citation type="submission" date="2022-06" db="EMBL/GenBank/DDBJ databases">
        <authorList>
            <person name="Legras J.-L."/>
            <person name="Devillers H."/>
            <person name="Grondin C."/>
        </authorList>
    </citation>
    <scope>NUCLEOTIDE SEQUENCE</scope>
    <source>
        <strain evidence="1">CLIB 1444</strain>
    </source>
</reference>
<accession>A0ACA9YFA4</accession>
<organism evidence="1 2">
    <name type="scientific">[Candida] jaroonii</name>
    <dbReference type="NCBI Taxonomy" id="467808"/>
    <lineage>
        <taxon>Eukaryota</taxon>
        <taxon>Fungi</taxon>
        <taxon>Dikarya</taxon>
        <taxon>Ascomycota</taxon>
        <taxon>Saccharomycotina</taxon>
        <taxon>Pichiomycetes</taxon>
        <taxon>Debaryomycetaceae</taxon>
        <taxon>Yamadazyma</taxon>
    </lineage>
</organism>
<evidence type="ECO:0000313" key="1">
    <source>
        <dbReference type="EMBL" id="CAH6723387.1"/>
    </source>
</evidence>
<gene>
    <name evidence="1" type="ORF">CLIB1444_15S00166</name>
</gene>
<dbReference type="EMBL" id="CALSDN010000015">
    <property type="protein sequence ID" value="CAH6723387.1"/>
    <property type="molecule type" value="Genomic_DNA"/>
</dbReference>
<sequence>MSDKSDTLKEVTNFEVEEQLQETSSGEREKPTRKTSWVDLLAVFTAGCAFLSDGYQQSIISPVNNALSISYDQYSTGNWKTMVSNSNLVANIIGQIFFGLFVDRIGRRQGFAITTALIIIGSIVAACAKGSTQPHLFWMLIIARGVSGTGVGGEYPCSASAAMEAADERLGKKGKLAPFIFATNVPIAFGLPLASIVFLIVAKIWGEHNTSGIYRTCFALGAVIPLSIFAFRWRMHHAEVYKKNSIKRKVPYILGIKRYWKSFAGVSGMWFLMDFVIYPNNVFSSVVIKIVIPKATLIQTAEWQLLLGCFAGFGALLGIVLLRWMSRKQLIIYGFLGYGLVSIIVGSAFEQLSKIPALFIIFYALMNFLIYGGPCNLQSIVASETFPTFMRGTFYGVAAGIGKAGAAVGTEVFTPIQTKLGNRYTFFVSGGVCVLGAIVVYFLVPDTTDYDLAEEDEKFNQYLKDNGWKGSMGEGEDKVEFNA</sequence>
<dbReference type="Proteomes" id="UP001152531">
    <property type="component" value="Unassembled WGS sequence"/>
</dbReference>